<dbReference type="InterPro" id="IPR050352">
    <property type="entry name" value="ABCG_transporters"/>
</dbReference>
<evidence type="ECO:0000256" key="8">
    <source>
        <dbReference type="ARBA" id="ARBA00023136"/>
    </source>
</evidence>
<proteinExistence type="inferred from homology"/>
<dbReference type="InterPro" id="IPR027417">
    <property type="entry name" value="P-loop_NTPase"/>
</dbReference>
<gene>
    <name evidence="12" type="ORF">NMOB1V02_LOCUS8380</name>
</gene>
<comment type="subcellular location">
    <subcellularLocation>
        <location evidence="1">Membrane</location>
        <topology evidence="1">Multi-pass membrane protein</topology>
    </subcellularLocation>
</comment>
<name>A0A7R9BUE5_9CRUS</name>
<accession>A0A7R9BUE5</accession>
<evidence type="ECO:0000256" key="2">
    <source>
        <dbReference type="ARBA" id="ARBA00005814"/>
    </source>
</evidence>
<evidence type="ECO:0000256" key="1">
    <source>
        <dbReference type="ARBA" id="ARBA00004141"/>
    </source>
</evidence>
<dbReference type="GO" id="GO:0016887">
    <property type="term" value="F:ATP hydrolysis activity"/>
    <property type="evidence" value="ECO:0007669"/>
    <property type="project" value="InterPro"/>
</dbReference>
<dbReference type="PANTHER" id="PTHR48041:SF129">
    <property type="entry name" value="PROTEIN WHITE"/>
    <property type="match status" value="1"/>
</dbReference>
<evidence type="ECO:0000256" key="6">
    <source>
        <dbReference type="ARBA" id="ARBA00022840"/>
    </source>
</evidence>
<dbReference type="PROSITE" id="PS50893">
    <property type="entry name" value="ABC_TRANSPORTER_2"/>
    <property type="match status" value="1"/>
</dbReference>
<dbReference type="PANTHER" id="PTHR48041">
    <property type="entry name" value="ABC TRANSPORTER G FAMILY MEMBER 28"/>
    <property type="match status" value="1"/>
</dbReference>
<dbReference type="GO" id="GO:0030659">
    <property type="term" value="C:cytoplasmic vesicle membrane"/>
    <property type="evidence" value="ECO:0007669"/>
    <property type="project" value="TreeGrafter"/>
</dbReference>
<dbReference type="Gene3D" id="3.40.50.300">
    <property type="entry name" value="P-loop containing nucleotide triphosphate hydrolases"/>
    <property type="match status" value="2"/>
</dbReference>
<keyword evidence="3" id="KW-0813">Transport</keyword>
<evidence type="ECO:0000256" key="5">
    <source>
        <dbReference type="ARBA" id="ARBA00022741"/>
    </source>
</evidence>
<dbReference type="GO" id="GO:0140359">
    <property type="term" value="F:ABC-type transporter activity"/>
    <property type="evidence" value="ECO:0007669"/>
    <property type="project" value="InterPro"/>
</dbReference>
<evidence type="ECO:0000313" key="12">
    <source>
        <dbReference type="EMBL" id="CAD7280723.1"/>
    </source>
</evidence>
<dbReference type="Pfam" id="PF01061">
    <property type="entry name" value="ABC2_membrane"/>
    <property type="match status" value="1"/>
</dbReference>
<dbReference type="EMBL" id="OA884388">
    <property type="protein sequence ID" value="CAD7280723.1"/>
    <property type="molecule type" value="Genomic_DNA"/>
</dbReference>
<keyword evidence="5" id="KW-0547">Nucleotide-binding</keyword>
<keyword evidence="8 10" id="KW-0472">Membrane</keyword>
<dbReference type="InterPro" id="IPR017871">
    <property type="entry name" value="ABC_transporter-like_CS"/>
</dbReference>
<dbReference type="AlphaFoldDB" id="A0A7R9BUE5"/>
<organism evidence="12">
    <name type="scientific">Notodromas monacha</name>
    <dbReference type="NCBI Taxonomy" id="399045"/>
    <lineage>
        <taxon>Eukaryota</taxon>
        <taxon>Metazoa</taxon>
        <taxon>Ecdysozoa</taxon>
        <taxon>Arthropoda</taxon>
        <taxon>Crustacea</taxon>
        <taxon>Oligostraca</taxon>
        <taxon>Ostracoda</taxon>
        <taxon>Podocopa</taxon>
        <taxon>Podocopida</taxon>
        <taxon>Cypridocopina</taxon>
        <taxon>Cypridoidea</taxon>
        <taxon>Cyprididae</taxon>
        <taxon>Notodromas</taxon>
    </lineage>
</organism>
<evidence type="ECO:0000256" key="9">
    <source>
        <dbReference type="ARBA" id="ARBA00039188"/>
    </source>
</evidence>
<evidence type="ECO:0000313" key="13">
    <source>
        <dbReference type="Proteomes" id="UP000678499"/>
    </source>
</evidence>
<protein>
    <recommendedName>
        <fullName evidence="9">Protein white</fullName>
    </recommendedName>
</protein>
<keyword evidence="13" id="KW-1185">Reference proteome</keyword>
<dbReference type="OrthoDB" id="66620at2759"/>
<keyword evidence="7 10" id="KW-1133">Transmembrane helix</keyword>
<feature type="transmembrane region" description="Helical" evidence="10">
    <location>
        <begin position="588"/>
        <end position="609"/>
    </location>
</feature>
<comment type="similarity">
    <text evidence="2">Belongs to the ABC transporter superfamily. ABCG family. Eye pigment precursor importer (TC 3.A.1.204) subfamily.</text>
</comment>
<dbReference type="SUPFAM" id="SSF52540">
    <property type="entry name" value="P-loop containing nucleoside triphosphate hydrolases"/>
    <property type="match status" value="2"/>
</dbReference>
<dbReference type="SMART" id="SM00382">
    <property type="entry name" value="AAA"/>
    <property type="match status" value="1"/>
</dbReference>
<evidence type="ECO:0000256" key="3">
    <source>
        <dbReference type="ARBA" id="ARBA00022448"/>
    </source>
</evidence>
<feature type="transmembrane region" description="Helical" evidence="10">
    <location>
        <begin position="763"/>
        <end position="783"/>
    </location>
</feature>
<evidence type="ECO:0000256" key="10">
    <source>
        <dbReference type="SAM" id="Phobius"/>
    </source>
</evidence>
<reference evidence="12" key="1">
    <citation type="submission" date="2020-11" db="EMBL/GenBank/DDBJ databases">
        <authorList>
            <person name="Tran Van P."/>
        </authorList>
    </citation>
    <scope>NUCLEOTIDE SEQUENCE</scope>
</reference>
<keyword evidence="4 10" id="KW-0812">Transmembrane</keyword>
<dbReference type="GO" id="GO:0005524">
    <property type="term" value="F:ATP binding"/>
    <property type="evidence" value="ECO:0007669"/>
    <property type="project" value="UniProtKB-KW"/>
</dbReference>
<evidence type="ECO:0000259" key="11">
    <source>
        <dbReference type="PROSITE" id="PS50893"/>
    </source>
</evidence>
<feature type="transmembrane region" description="Helical" evidence="10">
    <location>
        <begin position="615"/>
        <end position="635"/>
    </location>
</feature>
<dbReference type="GO" id="GO:0005886">
    <property type="term" value="C:plasma membrane"/>
    <property type="evidence" value="ECO:0007669"/>
    <property type="project" value="TreeGrafter"/>
</dbReference>
<feature type="domain" description="ABC transporter" evidence="11">
    <location>
        <begin position="60"/>
        <end position="409"/>
    </location>
</feature>
<dbReference type="InterPro" id="IPR003593">
    <property type="entry name" value="AAA+_ATPase"/>
</dbReference>
<evidence type="ECO:0000256" key="4">
    <source>
        <dbReference type="ARBA" id="ARBA00022692"/>
    </source>
</evidence>
<sequence>MDSSLETDVDSLASERSSDDTGIGIIGRGSALMTDGLFDHRADVTVTWENINVYANDPTNGAPDLARRPTSSKHIIKGVSGTVRPGELLAIMGASGAGKTTLLNALTCRTKSSTAVSGVIRLNGAPAGANALTAVSAYVTQHDLFMPNLTVREHLQFQATVRIPSAAMSADTKMARVEDVIAEATSAYPAENGDVLPSHLSGAGKTTLLNALTCRTKSSTAVSGVIRLNGAPAGANALTAVSAYVTQHDLFMPNLTVREHLQFQATVRIPSAAMSADTKMARVEDVIAELGLVKCANNLIGIVGGDFGISGGERRRLAFASEVLTNPAVLFCDEPTSGLDSYMAGTVVGVLRSMASRGRTILATIHQPSSLVYSLFDRVMFLAEGRVGFLGNTDTALAFFSDLGYPCPENHNPADFFIQTLAVRPGDEDASRSRIRKICDAFARAHDVIVAASSKAGEYATLTKMDDDDDDDVDGASINNADINGKKRFFGSAFSSSKNKRSAAKDTESRKHVAAAGTLSPYRVPWTAQCKALLWRSWLTMIREPIIIKVRVLETIVFCSEYPIFLKEHEAGMYRVTVYFACKSLAELPLFIVSPLIFSTCVYFLIGLTSGVKNFLTTCGVAVLVANAACSFGYMISCISSNMHMGLAVGPAVIVPFMLLGGYYLNNGSVPKALLWLKYLSWFLYGNEALAINQWSNVGHIDCSHRLLDDVIPSEYTNFTIPPHPYGPPNIPVTPDINSVCPKDGKAVLASFSFNPDNMATDILSLLALIVGFRLVGLVALMLRTRHRSGTRL</sequence>
<dbReference type="EMBL" id="CAJPEX010002351">
    <property type="protein sequence ID" value="CAG0920875.1"/>
    <property type="molecule type" value="Genomic_DNA"/>
</dbReference>
<dbReference type="InterPro" id="IPR043926">
    <property type="entry name" value="ABCG_dom"/>
</dbReference>
<dbReference type="InterPro" id="IPR013525">
    <property type="entry name" value="ABC2_TM"/>
</dbReference>
<feature type="transmembrane region" description="Helical" evidence="10">
    <location>
        <begin position="647"/>
        <end position="665"/>
    </location>
</feature>
<dbReference type="InterPro" id="IPR003439">
    <property type="entry name" value="ABC_transporter-like_ATP-bd"/>
</dbReference>
<dbReference type="Proteomes" id="UP000678499">
    <property type="component" value="Unassembled WGS sequence"/>
</dbReference>
<dbReference type="Pfam" id="PF19055">
    <property type="entry name" value="ABC2_membrane_7"/>
    <property type="match status" value="1"/>
</dbReference>
<dbReference type="PROSITE" id="PS00211">
    <property type="entry name" value="ABC_TRANSPORTER_1"/>
    <property type="match status" value="1"/>
</dbReference>
<keyword evidence="6" id="KW-0067">ATP-binding</keyword>
<evidence type="ECO:0000256" key="7">
    <source>
        <dbReference type="ARBA" id="ARBA00022989"/>
    </source>
</evidence>
<dbReference type="Pfam" id="PF00005">
    <property type="entry name" value="ABC_tran"/>
    <property type="match status" value="2"/>
</dbReference>